<dbReference type="SUPFAM" id="SSF46785">
    <property type="entry name" value="Winged helix' DNA-binding domain"/>
    <property type="match status" value="1"/>
</dbReference>
<dbReference type="GO" id="GO:0006270">
    <property type="term" value="P:DNA replication initiation"/>
    <property type="evidence" value="ECO:0007669"/>
    <property type="project" value="InterPro"/>
</dbReference>
<comment type="similarity">
    <text evidence="1">Belongs to the initiator RepB protein family.</text>
</comment>
<evidence type="ECO:0000313" key="4">
    <source>
        <dbReference type="Proteomes" id="UP000579136"/>
    </source>
</evidence>
<dbReference type="Proteomes" id="UP000579136">
    <property type="component" value="Unassembled WGS sequence"/>
</dbReference>
<comment type="caution">
    <text evidence="3">The sequence shown here is derived from an EMBL/GenBank/DDBJ whole genome shotgun (WGS) entry which is preliminary data.</text>
</comment>
<dbReference type="Pfam" id="PF21205">
    <property type="entry name" value="Rep3_C"/>
    <property type="match status" value="1"/>
</dbReference>
<evidence type="ECO:0000259" key="2">
    <source>
        <dbReference type="Pfam" id="PF01051"/>
    </source>
</evidence>
<feature type="domain" description="Initiator Rep protein WH1" evidence="2">
    <location>
        <begin position="7"/>
        <end position="154"/>
    </location>
</feature>
<organism evidence="3 4">
    <name type="scientific">Nosocomiicoccus ampullae</name>
    <dbReference type="NCBI Taxonomy" id="489910"/>
    <lineage>
        <taxon>Bacteria</taxon>
        <taxon>Bacillati</taxon>
        <taxon>Bacillota</taxon>
        <taxon>Bacilli</taxon>
        <taxon>Bacillales</taxon>
        <taxon>Staphylococcaceae</taxon>
        <taxon>Nosocomiicoccus</taxon>
    </lineage>
</organism>
<dbReference type="AlphaFoldDB" id="A0A9Q2D174"/>
<dbReference type="GO" id="GO:0003887">
    <property type="term" value="F:DNA-directed DNA polymerase activity"/>
    <property type="evidence" value="ECO:0007669"/>
    <property type="project" value="InterPro"/>
</dbReference>
<dbReference type="InterPro" id="IPR036390">
    <property type="entry name" value="WH_DNA-bd_sf"/>
</dbReference>
<dbReference type="InterPro" id="IPR000525">
    <property type="entry name" value="Initiator_Rep_WH1"/>
</dbReference>
<dbReference type="Gene3D" id="1.10.10.10">
    <property type="entry name" value="Winged helix-like DNA-binding domain superfamily/Winged helix DNA-binding domain"/>
    <property type="match status" value="1"/>
</dbReference>
<sequence>MKKEITRYKNEVNTIPMRDWTREEMNFFFAILTKLRDEGNRRIFFDKYGLAELANYSIEHNQRYEKTMENLANKIAKLTYKESSSNSFKIMPLFTYFEATWTDDLSDLTLQVSVNEDFEYILNQWHIGQWTSFELKEFTAINSTYSKTLFRLLKQWRMQGVVQYSVDDFRQLLSIPNSYKNSHINERIIKNALDDLKPYFKNLKVKIIKSNKRGNPVLGYEFTFEPERTGAWIEDKYEQTESEGPYLPFKNWLEENDV</sequence>
<accession>A0A9Q2D174</accession>
<keyword evidence="4" id="KW-1185">Reference proteome</keyword>
<evidence type="ECO:0000256" key="1">
    <source>
        <dbReference type="ARBA" id="ARBA00038283"/>
    </source>
</evidence>
<reference evidence="3 4" key="1">
    <citation type="submission" date="2020-08" db="EMBL/GenBank/DDBJ databases">
        <title>Genomic Encyclopedia of Type Strains, Phase IV (KMG-IV): sequencing the most valuable type-strain genomes for metagenomic binning, comparative biology and taxonomic classification.</title>
        <authorList>
            <person name="Goeker M."/>
        </authorList>
    </citation>
    <scope>NUCLEOTIDE SEQUENCE [LARGE SCALE GENOMIC DNA]</scope>
    <source>
        <strain evidence="3 4">DSM 19163</strain>
    </source>
</reference>
<proteinExistence type="inferred from homology"/>
<dbReference type="Pfam" id="PF01051">
    <property type="entry name" value="Rep3_N"/>
    <property type="match status" value="1"/>
</dbReference>
<dbReference type="EMBL" id="JACHHF010000015">
    <property type="protein sequence ID" value="MBB5176686.1"/>
    <property type="molecule type" value="Genomic_DNA"/>
</dbReference>
<dbReference type="InterPro" id="IPR036388">
    <property type="entry name" value="WH-like_DNA-bd_sf"/>
</dbReference>
<protein>
    <submittedName>
        <fullName evidence="3">Plasmid replication initiation protein</fullName>
    </submittedName>
</protein>
<dbReference type="RefSeq" id="WP_183675521.1">
    <property type="nucleotide sequence ID" value="NZ_CBCRYX010000018.1"/>
</dbReference>
<gene>
    <name evidence="3" type="ORF">HNQ45_001602</name>
</gene>
<name>A0A9Q2D174_9STAP</name>
<evidence type="ECO:0000313" key="3">
    <source>
        <dbReference type="EMBL" id="MBB5176686.1"/>
    </source>
</evidence>